<dbReference type="InterPro" id="IPR001012">
    <property type="entry name" value="UBX_dom"/>
</dbReference>
<feature type="region of interest" description="Disordered" evidence="1">
    <location>
        <begin position="111"/>
        <end position="200"/>
    </location>
</feature>
<feature type="compositionally biased region" description="Basic and acidic residues" evidence="1">
    <location>
        <begin position="212"/>
        <end position="232"/>
    </location>
</feature>
<name>A0AA39QY62_9LECA</name>
<dbReference type="Proteomes" id="UP001166286">
    <property type="component" value="Unassembled WGS sequence"/>
</dbReference>
<evidence type="ECO:0000256" key="1">
    <source>
        <dbReference type="SAM" id="MobiDB-lite"/>
    </source>
</evidence>
<feature type="compositionally biased region" description="Low complexity" evidence="1">
    <location>
        <begin position="147"/>
        <end position="161"/>
    </location>
</feature>
<dbReference type="InterPro" id="IPR029071">
    <property type="entry name" value="Ubiquitin-like_domsf"/>
</dbReference>
<evidence type="ECO:0000313" key="3">
    <source>
        <dbReference type="EMBL" id="KAK0509888.1"/>
    </source>
</evidence>
<dbReference type="PROSITE" id="PS50033">
    <property type="entry name" value="UBX"/>
    <property type="match status" value="1"/>
</dbReference>
<dbReference type="SUPFAM" id="SSF54236">
    <property type="entry name" value="Ubiquitin-like"/>
    <property type="match status" value="1"/>
</dbReference>
<feature type="compositionally biased region" description="Low complexity" evidence="1">
    <location>
        <begin position="111"/>
        <end position="136"/>
    </location>
</feature>
<feature type="compositionally biased region" description="Basic and acidic residues" evidence="1">
    <location>
        <begin position="478"/>
        <end position="489"/>
    </location>
</feature>
<dbReference type="GO" id="GO:0005783">
    <property type="term" value="C:endoplasmic reticulum"/>
    <property type="evidence" value="ECO:0007669"/>
    <property type="project" value="TreeGrafter"/>
</dbReference>
<feature type="region of interest" description="Disordered" evidence="1">
    <location>
        <begin position="452"/>
        <end position="510"/>
    </location>
</feature>
<feature type="region of interest" description="Disordered" evidence="1">
    <location>
        <begin position="212"/>
        <end position="302"/>
    </location>
</feature>
<feature type="compositionally biased region" description="Basic and acidic residues" evidence="1">
    <location>
        <begin position="500"/>
        <end position="510"/>
    </location>
</feature>
<evidence type="ECO:0000259" key="2">
    <source>
        <dbReference type="PROSITE" id="PS50033"/>
    </source>
</evidence>
<feature type="compositionally biased region" description="Polar residues" evidence="1">
    <location>
        <begin position="170"/>
        <end position="200"/>
    </location>
</feature>
<feature type="compositionally biased region" description="Basic and acidic residues" evidence="1">
    <location>
        <begin position="258"/>
        <end position="295"/>
    </location>
</feature>
<gene>
    <name evidence="3" type="ORF">JMJ35_007282</name>
</gene>
<dbReference type="PANTHER" id="PTHR46424">
    <property type="entry name" value="UBX DOMAIN-CONTAINING PROTEIN 4"/>
    <property type="match status" value="1"/>
</dbReference>
<keyword evidence="4" id="KW-1185">Reference proteome</keyword>
<evidence type="ECO:0000313" key="4">
    <source>
        <dbReference type="Proteomes" id="UP001166286"/>
    </source>
</evidence>
<reference evidence="3" key="1">
    <citation type="submission" date="2023-03" db="EMBL/GenBank/DDBJ databases">
        <title>Complete genome of Cladonia borealis.</title>
        <authorList>
            <person name="Park H."/>
        </authorList>
    </citation>
    <scope>NUCLEOTIDE SEQUENCE</scope>
    <source>
        <strain evidence="3">ANT050790</strain>
    </source>
</reference>
<protein>
    <recommendedName>
        <fullName evidence="2">UBX domain-containing protein</fullName>
    </recommendedName>
</protein>
<dbReference type="SMART" id="SM00166">
    <property type="entry name" value="UBX"/>
    <property type="match status" value="1"/>
</dbReference>
<dbReference type="PANTHER" id="PTHR46424:SF1">
    <property type="entry name" value="UBX DOMAIN-CONTAINING PROTEIN 4"/>
    <property type="match status" value="1"/>
</dbReference>
<organism evidence="3 4">
    <name type="scientific">Cladonia borealis</name>
    <dbReference type="NCBI Taxonomy" id="184061"/>
    <lineage>
        <taxon>Eukaryota</taxon>
        <taxon>Fungi</taxon>
        <taxon>Dikarya</taxon>
        <taxon>Ascomycota</taxon>
        <taxon>Pezizomycotina</taxon>
        <taxon>Lecanoromycetes</taxon>
        <taxon>OSLEUM clade</taxon>
        <taxon>Lecanoromycetidae</taxon>
        <taxon>Lecanorales</taxon>
        <taxon>Lecanorineae</taxon>
        <taxon>Cladoniaceae</taxon>
        <taxon>Cladonia</taxon>
    </lineage>
</organism>
<dbReference type="CDD" id="cd01767">
    <property type="entry name" value="UBX"/>
    <property type="match status" value="1"/>
</dbReference>
<dbReference type="Pfam" id="PF00789">
    <property type="entry name" value="UBX"/>
    <property type="match status" value="1"/>
</dbReference>
<sequence>MFYDGDLQSGIALALRDSKYVACFVRGEDEQSSLWEDDYLTDDQIKFALTTKAVTLRIKAGSLEAGYLAAYYPVPVVPAFLVVHNGQLLLDLRAGEAKDLFKAAVLKTMINTSSPTPTPSTPSSSTNAASTPAVSVLERRPSSAEPVSSIASATTAVSNAAQPNVPLPTSPGNQAPSNSLAAQSQSPPQTSTANQPSQAVQNLLADRRRKLEIDKKEKEAAENADRKAKVEARQAAIMSDPNSAKGKQATYAAQQRKRQQEAKLERDRILQQIEHDKAERKEKEEQRRALARAEVEEKDDSALANEQLKNEINRSKPTRSIECAIQVRMFDGSTIRHKFSSDATLRTDVRAWIDKERLDGDIPYTFKQILTPLPNRTLSISDEEESLQSLGLTPSATLVMVPVQGYTAAYDHQGLVSRGASTGYSVIAGGAGMITGALRTVLGLGQATVQTNEHREDQAVGDAEPETRGAGSNINIRTLRDQREGRDAHQFYNGNQLNFEPRRDSEDKED</sequence>
<dbReference type="AlphaFoldDB" id="A0AA39QY62"/>
<comment type="caution">
    <text evidence="3">The sequence shown here is derived from an EMBL/GenBank/DDBJ whole genome shotgun (WGS) entry which is preliminary data.</text>
</comment>
<accession>A0AA39QY62</accession>
<feature type="domain" description="UBX" evidence="2">
    <location>
        <begin position="318"/>
        <end position="400"/>
    </location>
</feature>
<dbReference type="EMBL" id="JAFEKC020000017">
    <property type="protein sequence ID" value="KAK0509888.1"/>
    <property type="molecule type" value="Genomic_DNA"/>
</dbReference>
<proteinExistence type="predicted"/>
<dbReference type="GO" id="GO:0036503">
    <property type="term" value="P:ERAD pathway"/>
    <property type="evidence" value="ECO:0007669"/>
    <property type="project" value="TreeGrafter"/>
</dbReference>
<dbReference type="Gene3D" id="3.10.20.90">
    <property type="entry name" value="Phosphatidylinositol 3-kinase Catalytic Subunit, Chain A, domain 1"/>
    <property type="match status" value="1"/>
</dbReference>